<dbReference type="GO" id="GO:0003677">
    <property type="term" value="F:DNA binding"/>
    <property type="evidence" value="ECO:0007669"/>
    <property type="project" value="UniProtKB-KW"/>
</dbReference>
<keyword evidence="3" id="KW-0233">DNA recombination</keyword>
<evidence type="ECO:0000313" key="5">
    <source>
        <dbReference type="EMBL" id="MCD1653845.1"/>
    </source>
</evidence>
<dbReference type="EMBL" id="JAINWA010000001">
    <property type="protein sequence ID" value="MCD1653845.1"/>
    <property type="molecule type" value="Genomic_DNA"/>
</dbReference>
<dbReference type="GO" id="GO:0006310">
    <property type="term" value="P:DNA recombination"/>
    <property type="evidence" value="ECO:0007669"/>
    <property type="project" value="UniProtKB-KW"/>
</dbReference>
<dbReference type="RefSeq" id="WP_230753354.1">
    <property type="nucleotide sequence ID" value="NZ_JAINWA010000001.1"/>
</dbReference>
<dbReference type="InterPro" id="IPR011010">
    <property type="entry name" value="DNA_brk_join_enz"/>
</dbReference>
<sequence>MRRFYLYRRGKYWYAQLGNPETGRRLTGKSPHQTIRDEAVAVVYGWLEHGFPQTGGSSPKKISDALDLATILTFIKKSNLSSGDVSKIGSVLTEKGLVSSVVLKDAGGAESFDSFLSRFWDYDVSPYVKEKHAHGLRMGKTHVAQSYGRAEKYWIPYFKGKRLGEISRQDVKAFSIDLAGKNPGLNHSTLNRIMTVGTTALKWAFVNDLIGADPTFGLASYSNKTRKRGVLTPDEAKRLFDLHWPDRRAMLANLTAMTTGLRIGEILALKGSDIGDDFLSVTHSWSRKDLLKCTKTGEDRRVPIIPRLRDALRNLVLENPHGPDGFVFWSSKKDEPWDQQMSLNALQDMLVVLSVGESASDEEKKDARAYWKDRNVVFHSWRHFYASRMADRLEARKIMLVTGHKTRAVFDGYADHSLDSDLNEVAVASADMFNSIVPSALVG</sequence>
<gene>
    <name evidence="5" type="ORF">K7J14_03910</name>
</gene>
<evidence type="ECO:0000259" key="4">
    <source>
        <dbReference type="PROSITE" id="PS51898"/>
    </source>
</evidence>
<accession>A0AAE3JJ57</accession>
<reference evidence="5" key="1">
    <citation type="submission" date="2021-08" db="EMBL/GenBank/DDBJ databases">
        <title>Comparative analyses of Brucepasteria parasyntrophica and Teretinema zuelzerae.</title>
        <authorList>
            <person name="Song Y."/>
            <person name="Brune A."/>
        </authorList>
    </citation>
    <scope>NUCLEOTIDE SEQUENCE</scope>
    <source>
        <strain evidence="5">DSM 1903</strain>
    </source>
</reference>
<evidence type="ECO:0000256" key="3">
    <source>
        <dbReference type="ARBA" id="ARBA00023172"/>
    </source>
</evidence>
<evidence type="ECO:0000256" key="1">
    <source>
        <dbReference type="ARBA" id="ARBA00008857"/>
    </source>
</evidence>
<name>A0AAE3JJ57_9SPIR</name>
<keyword evidence="6" id="KW-1185">Reference proteome</keyword>
<protein>
    <submittedName>
        <fullName evidence="5">Tyrosine-type recombinase/integrase</fullName>
    </submittedName>
</protein>
<dbReference type="AlphaFoldDB" id="A0AAE3JJ57"/>
<dbReference type="InterPro" id="IPR002104">
    <property type="entry name" value="Integrase_catalytic"/>
</dbReference>
<keyword evidence="2" id="KW-0238">DNA-binding</keyword>
<dbReference type="PANTHER" id="PTHR30349:SF41">
    <property type="entry name" value="INTEGRASE_RECOMBINASE PROTEIN MJ0367-RELATED"/>
    <property type="match status" value="1"/>
</dbReference>
<evidence type="ECO:0000256" key="2">
    <source>
        <dbReference type="ARBA" id="ARBA00023125"/>
    </source>
</evidence>
<dbReference type="PROSITE" id="PS51898">
    <property type="entry name" value="TYR_RECOMBINASE"/>
    <property type="match status" value="1"/>
</dbReference>
<dbReference type="SUPFAM" id="SSF56349">
    <property type="entry name" value="DNA breaking-rejoining enzymes"/>
    <property type="match status" value="1"/>
</dbReference>
<feature type="domain" description="Tyr recombinase" evidence="4">
    <location>
        <begin position="226"/>
        <end position="427"/>
    </location>
</feature>
<proteinExistence type="inferred from homology"/>
<dbReference type="Gene3D" id="1.10.443.10">
    <property type="entry name" value="Intergrase catalytic core"/>
    <property type="match status" value="1"/>
</dbReference>
<dbReference type="InterPro" id="IPR013762">
    <property type="entry name" value="Integrase-like_cat_sf"/>
</dbReference>
<dbReference type="Proteomes" id="UP001198163">
    <property type="component" value="Unassembled WGS sequence"/>
</dbReference>
<dbReference type="GO" id="GO:0015074">
    <property type="term" value="P:DNA integration"/>
    <property type="evidence" value="ECO:0007669"/>
    <property type="project" value="InterPro"/>
</dbReference>
<organism evidence="5 6">
    <name type="scientific">Teretinema zuelzerae</name>
    <dbReference type="NCBI Taxonomy" id="156"/>
    <lineage>
        <taxon>Bacteria</taxon>
        <taxon>Pseudomonadati</taxon>
        <taxon>Spirochaetota</taxon>
        <taxon>Spirochaetia</taxon>
        <taxon>Spirochaetales</taxon>
        <taxon>Treponemataceae</taxon>
        <taxon>Teretinema</taxon>
    </lineage>
</organism>
<dbReference type="InterPro" id="IPR050090">
    <property type="entry name" value="Tyrosine_recombinase_XerCD"/>
</dbReference>
<dbReference type="InterPro" id="IPR010998">
    <property type="entry name" value="Integrase_recombinase_N"/>
</dbReference>
<dbReference type="Gene3D" id="1.10.150.130">
    <property type="match status" value="1"/>
</dbReference>
<dbReference type="PANTHER" id="PTHR30349">
    <property type="entry name" value="PHAGE INTEGRASE-RELATED"/>
    <property type="match status" value="1"/>
</dbReference>
<comment type="similarity">
    <text evidence="1">Belongs to the 'phage' integrase family.</text>
</comment>
<comment type="caution">
    <text evidence="5">The sequence shown here is derived from an EMBL/GenBank/DDBJ whole genome shotgun (WGS) entry which is preliminary data.</text>
</comment>
<evidence type="ECO:0000313" key="6">
    <source>
        <dbReference type="Proteomes" id="UP001198163"/>
    </source>
</evidence>
<dbReference type="Pfam" id="PF00589">
    <property type="entry name" value="Phage_integrase"/>
    <property type="match status" value="1"/>
</dbReference>